<gene>
    <name evidence="1" type="ORF">BCUN_0858</name>
</gene>
<proteinExistence type="predicted"/>
<sequence>MAESIEQLHELRNQKNAQLAWAKRGYDDNGHPFTSITLRRMAIARLEQEVNEIDEQLWDLEQPGQH</sequence>
<dbReference type="AlphaFoldDB" id="A0A087AW75"/>
<evidence type="ECO:0000313" key="2">
    <source>
        <dbReference type="Proteomes" id="UP000029067"/>
    </source>
</evidence>
<dbReference type="EMBL" id="JGYV01000010">
    <property type="protein sequence ID" value="KFI63025.1"/>
    <property type="molecule type" value="Genomic_DNA"/>
</dbReference>
<name>A0A087AW75_9BIFI</name>
<keyword evidence="2" id="KW-1185">Reference proteome</keyword>
<dbReference type="STRING" id="1688.BCUN_0858"/>
<accession>A0A087AW75</accession>
<comment type="caution">
    <text evidence="1">The sequence shown here is derived from an EMBL/GenBank/DDBJ whole genome shotgun (WGS) entry which is preliminary data.</text>
</comment>
<protein>
    <submittedName>
        <fullName evidence="1">Uncharacterized protein</fullName>
    </submittedName>
</protein>
<organism evidence="1 2">
    <name type="scientific">Bifidobacterium cuniculi</name>
    <dbReference type="NCBI Taxonomy" id="1688"/>
    <lineage>
        <taxon>Bacteria</taxon>
        <taxon>Bacillati</taxon>
        <taxon>Actinomycetota</taxon>
        <taxon>Actinomycetes</taxon>
        <taxon>Bifidobacteriales</taxon>
        <taxon>Bifidobacteriaceae</taxon>
        <taxon>Bifidobacterium</taxon>
    </lineage>
</organism>
<evidence type="ECO:0000313" key="1">
    <source>
        <dbReference type="EMBL" id="KFI63025.1"/>
    </source>
</evidence>
<reference evidence="1 2" key="1">
    <citation type="submission" date="2014-03" db="EMBL/GenBank/DDBJ databases">
        <title>Genomics of Bifidobacteria.</title>
        <authorList>
            <person name="Ventura M."/>
            <person name="Milani C."/>
            <person name="Lugli G.A."/>
        </authorList>
    </citation>
    <scope>NUCLEOTIDE SEQUENCE [LARGE SCALE GENOMIC DNA]</scope>
    <source>
        <strain evidence="1 2">LMG 10738</strain>
    </source>
</reference>
<dbReference type="RefSeq" id="WP_033515597.1">
    <property type="nucleotide sequence ID" value="NZ_JGYV01000010.1"/>
</dbReference>
<dbReference type="Proteomes" id="UP000029067">
    <property type="component" value="Unassembled WGS sequence"/>
</dbReference>